<feature type="transmembrane region" description="Helical" evidence="14">
    <location>
        <begin position="238"/>
        <end position="261"/>
    </location>
</feature>
<keyword evidence="2 14" id="KW-1003">Cell membrane</keyword>
<dbReference type="GeneTree" id="ENSGT00940000165062"/>
<dbReference type="InterPro" id="IPR052921">
    <property type="entry name" value="GPCR1_Superfamily_Member"/>
</dbReference>
<evidence type="ECO:0000256" key="8">
    <source>
        <dbReference type="ARBA" id="ARBA00023136"/>
    </source>
</evidence>
<evidence type="ECO:0000256" key="3">
    <source>
        <dbReference type="ARBA" id="ARBA00022606"/>
    </source>
</evidence>
<dbReference type="PANTHER" id="PTHR26451:SF854">
    <property type="entry name" value="ODORANT RECEPTOR-RELATED"/>
    <property type="match status" value="1"/>
</dbReference>
<keyword evidence="7 13" id="KW-0297">G-protein coupled receptor</keyword>
<evidence type="ECO:0000256" key="14">
    <source>
        <dbReference type="RuleBase" id="RU363047"/>
    </source>
</evidence>
<dbReference type="InterPro" id="IPR000276">
    <property type="entry name" value="GPCR_Rhodpsn"/>
</dbReference>
<keyword evidence="9" id="KW-1015">Disulfide bond</keyword>
<dbReference type="Gene3D" id="1.20.1070.10">
    <property type="entry name" value="Rhodopsin 7-helix transmembrane proteins"/>
    <property type="match status" value="1"/>
</dbReference>
<evidence type="ECO:0000256" key="6">
    <source>
        <dbReference type="ARBA" id="ARBA00022989"/>
    </source>
</evidence>
<dbReference type="SUPFAM" id="SSF81321">
    <property type="entry name" value="Family A G protein-coupled receptor-like"/>
    <property type="match status" value="1"/>
</dbReference>
<keyword evidence="11" id="KW-0325">Glycoprotein</keyword>
<keyword evidence="5 14" id="KW-0552">Olfaction</keyword>
<reference evidence="16" key="2">
    <citation type="submission" date="2025-08" db="UniProtKB">
        <authorList>
            <consortium name="Ensembl"/>
        </authorList>
    </citation>
    <scope>IDENTIFICATION</scope>
</reference>
<evidence type="ECO:0000256" key="12">
    <source>
        <dbReference type="ARBA" id="ARBA00023224"/>
    </source>
</evidence>
<accession>A0A3B4DZV4</accession>
<dbReference type="PROSITE" id="PS50262">
    <property type="entry name" value="G_PROTEIN_RECEP_F1_2"/>
    <property type="match status" value="1"/>
</dbReference>
<reference evidence="16 17" key="1">
    <citation type="submission" date="2020-10" db="EMBL/GenBank/DDBJ databases">
        <title>Pygocentrus nattereri (red-bellied piranha) genome, fPygNat1, primary haplotype.</title>
        <authorList>
            <person name="Myers G."/>
            <person name="Meyer A."/>
            <person name="Karagic N."/>
            <person name="Pippel M."/>
            <person name="Winkler S."/>
            <person name="Tracey A."/>
            <person name="Wood J."/>
            <person name="Formenti G."/>
            <person name="Howe K."/>
            <person name="Fedrigo O."/>
            <person name="Jarvis E.D."/>
        </authorList>
    </citation>
    <scope>NUCLEOTIDE SEQUENCE [LARGE SCALE GENOMIC DNA]</scope>
</reference>
<comment type="similarity">
    <text evidence="13">Belongs to the G-protein coupled receptor 1 family.</text>
</comment>
<feature type="transmembrane region" description="Helical" evidence="14">
    <location>
        <begin position="98"/>
        <end position="120"/>
    </location>
</feature>
<dbReference type="PROSITE" id="PS00237">
    <property type="entry name" value="G_PROTEIN_RECEP_F1_1"/>
    <property type="match status" value="1"/>
</dbReference>
<keyword evidence="12 13" id="KW-0807">Transducer</keyword>
<feature type="domain" description="G-protein coupled receptors family 1 profile" evidence="15">
    <location>
        <begin position="41"/>
        <end position="290"/>
    </location>
</feature>
<evidence type="ECO:0000256" key="13">
    <source>
        <dbReference type="RuleBase" id="RU000688"/>
    </source>
</evidence>
<dbReference type="GO" id="GO:0005886">
    <property type="term" value="C:plasma membrane"/>
    <property type="evidence" value="ECO:0007669"/>
    <property type="project" value="UniProtKB-SubCell"/>
</dbReference>
<organism evidence="16 17">
    <name type="scientific">Pygocentrus nattereri</name>
    <name type="common">Red-bellied piranha</name>
    <dbReference type="NCBI Taxonomy" id="42514"/>
    <lineage>
        <taxon>Eukaryota</taxon>
        <taxon>Metazoa</taxon>
        <taxon>Chordata</taxon>
        <taxon>Craniata</taxon>
        <taxon>Vertebrata</taxon>
        <taxon>Euteleostomi</taxon>
        <taxon>Actinopterygii</taxon>
        <taxon>Neopterygii</taxon>
        <taxon>Teleostei</taxon>
        <taxon>Ostariophysi</taxon>
        <taxon>Characiformes</taxon>
        <taxon>Characoidei</taxon>
        <taxon>Pygocentrus</taxon>
    </lineage>
</organism>
<protein>
    <recommendedName>
        <fullName evidence="14">Olfactory receptor</fullName>
    </recommendedName>
</protein>
<feature type="transmembrane region" description="Helical" evidence="14">
    <location>
        <begin position="59"/>
        <end position="78"/>
    </location>
</feature>
<dbReference type="GO" id="GO:0004984">
    <property type="term" value="F:olfactory receptor activity"/>
    <property type="evidence" value="ECO:0007669"/>
    <property type="project" value="InterPro"/>
</dbReference>
<dbReference type="GO" id="GO:0005549">
    <property type="term" value="F:odorant binding"/>
    <property type="evidence" value="ECO:0007669"/>
    <property type="project" value="TreeGrafter"/>
</dbReference>
<dbReference type="FunFam" id="1.20.1070.10:FF:000024">
    <property type="entry name" value="Olfactory receptor"/>
    <property type="match status" value="1"/>
</dbReference>
<evidence type="ECO:0000256" key="11">
    <source>
        <dbReference type="ARBA" id="ARBA00023180"/>
    </source>
</evidence>
<sequence length="329" mass="37279">MDSNFSIYTIYLTLETLDIPTSNILPAFIFGTLTYCAVLVFNMTVLLTIALNRKLHKPMYVLLFNLPINDMVGATAFFPQLVSSILSQSRSITYSACFVQALLTHLYGAGAFLILSAMAYDRFIAICCPLKYNTFMSPNNLMKIITIMWTLHFILIGLLLAVNYRTEICSTKIVDIFCNNPSLMKLVCGDITANNYYGLFIMTFYDGLSLLIVAFTYIQILITVVVKRQSEAKSKALQTCGTHLIVFLCYEFCACFALIAHRIESAPQNLRRALGASVMIFPPILNPLIYGLKTKEIRQNLIFFNHKKVFPTKQKKKLNQGKRHQILHL</sequence>
<keyword evidence="4 13" id="KW-0812">Transmembrane</keyword>
<dbReference type="Ensembl" id="ENSPNAT00000035283.2">
    <property type="protein sequence ID" value="ENSPNAP00000028988.2"/>
    <property type="gene ID" value="ENSPNAG00000031505.1"/>
</dbReference>
<dbReference type="AlphaFoldDB" id="A0A3B4DZV4"/>
<evidence type="ECO:0000259" key="15">
    <source>
        <dbReference type="PROSITE" id="PS50262"/>
    </source>
</evidence>
<feature type="transmembrane region" description="Helical" evidence="14">
    <location>
        <begin position="273"/>
        <end position="292"/>
    </location>
</feature>
<keyword evidence="6 14" id="KW-1133">Transmembrane helix</keyword>
<feature type="transmembrane region" description="Helical" evidence="14">
    <location>
        <begin position="141"/>
        <end position="162"/>
    </location>
</feature>
<evidence type="ECO:0000313" key="17">
    <source>
        <dbReference type="Proteomes" id="UP001501920"/>
    </source>
</evidence>
<evidence type="ECO:0000256" key="7">
    <source>
        <dbReference type="ARBA" id="ARBA00023040"/>
    </source>
</evidence>
<name>A0A3B4DZV4_PYGNA</name>
<evidence type="ECO:0000256" key="5">
    <source>
        <dbReference type="ARBA" id="ARBA00022725"/>
    </source>
</evidence>
<evidence type="ECO:0000256" key="4">
    <source>
        <dbReference type="ARBA" id="ARBA00022692"/>
    </source>
</evidence>
<evidence type="ECO:0000256" key="1">
    <source>
        <dbReference type="ARBA" id="ARBA00004651"/>
    </source>
</evidence>
<dbReference type="OMA" id="MPINDAM"/>
<proteinExistence type="inferred from homology"/>
<dbReference type="InterPro" id="IPR017452">
    <property type="entry name" value="GPCR_Rhodpsn_7TM"/>
</dbReference>
<comment type="subcellular location">
    <subcellularLocation>
        <location evidence="1 14">Cell membrane</location>
        <topology evidence="1 14">Multi-pass membrane protein</topology>
    </subcellularLocation>
</comment>
<dbReference type="PANTHER" id="PTHR26451">
    <property type="entry name" value="G_PROTEIN_RECEP_F1_2 DOMAIN-CONTAINING PROTEIN"/>
    <property type="match status" value="1"/>
</dbReference>
<dbReference type="GO" id="GO:0004930">
    <property type="term" value="F:G protein-coupled receptor activity"/>
    <property type="evidence" value="ECO:0007669"/>
    <property type="project" value="UniProtKB-KW"/>
</dbReference>
<keyword evidence="8 14" id="KW-0472">Membrane</keyword>
<feature type="transmembrane region" description="Helical" evidence="14">
    <location>
        <begin position="207"/>
        <end position="226"/>
    </location>
</feature>
<evidence type="ECO:0000256" key="2">
    <source>
        <dbReference type="ARBA" id="ARBA00022475"/>
    </source>
</evidence>
<keyword evidence="17" id="KW-1185">Reference proteome</keyword>
<dbReference type="PRINTS" id="PR00245">
    <property type="entry name" value="OLFACTORYR"/>
</dbReference>
<evidence type="ECO:0000256" key="10">
    <source>
        <dbReference type="ARBA" id="ARBA00023170"/>
    </source>
</evidence>
<keyword evidence="10 13" id="KW-0675">Receptor</keyword>
<dbReference type="Proteomes" id="UP001501920">
    <property type="component" value="Chromosome 17"/>
</dbReference>
<evidence type="ECO:0000313" key="16">
    <source>
        <dbReference type="Ensembl" id="ENSPNAP00000028988.2"/>
    </source>
</evidence>
<dbReference type="InterPro" id="IPR000725">
    <property type="entry name" value="Olfact_rcpt"/>
</dbReference>
<reference evidence="16" key="3">
    <citation type="submission" date="2025-09" db="UniProtKB">
        <authorList>
            <consortium name="Ensembl"/>
        </authorList>
    </citation>
    <scope>IDENTIFICATION</scope>
</reference>
<feature type="transmembrane region" description="Helical" evidence="14">
    <location>
        <begin position="24"/>
        <end position="47"/>
    </location>
</feature>
<dbReference type="PRINTS" id="PR00237">
    <property type="entry name" value="GPCRRHODOPSN"/>
</dbReference>
<dbReference type="Pfam" id="PF13853">
    <property type="entry name" value="7tm_4"/>
    <property type="match status" value="1"/>
</dbReference>
<keyword evidence="3 14" id="KW-0716">Sensory transduction</keyword>
<evidence type="ECO:0000256" key="9">
    <source>
        <dbReference type="ARBA" id="ARBA00023157"/>
    </source>
</evidence>